<reference evidence="8" key="2">
    <citation type="submission" date="2017-05" db="EMBL/GenBank/DDBJ databases">
        <authorList>
            <consortium name="The Broad Institute Genomics Platform"/>
            <consortium name="The Broad Institute Genomic Center for Infectious Diseases"/>
            <person name="Earl A."/>
            <person name="Manson A."/>
            <person name="Schwartman J."/>
            <person name="Gilmore M."/>
            <person name="Abouelleil A."/>
            <person name="Cao P."/>
            <person name="Chapman S."/>
            <person name="Cusick C."/>
            <person name="Shea T."/>
            <person name="Young S."/>
            <person name="Neafsey D."/>
            <person name="Nusbaum C."/>
            <person name="Birren B."/>
        </authorList>
    </citation>
    <scope>NUCLEOTIDE SEQUENCE</scope>
    <source>
        <strain evidence="8">9E7_DIV0242</strain>
    </source>
</reference>
<dbReference type="InterPro" id="IPR002543">
    <property type="entry name" value="FtsK_dom"/>
</dbReference>
<dbReference type="InterPro" id="IPR027417">
    <property type="entry name" value="P-loop_NTPase"/>
</dbReference>
<evidence type="ECO:0000256" key="3">
    <source>
        <dbReference type="PROSITE-ProRule" id="PRU00289"/>
    </source>
</evidence>
<feature type="binding site" evidence="3">
    <location>
        <begin position="226"/>
        <end position="233"/>
    </location>
    <ligand>
        <name>ATP</name>
        <dbReference type="ChEBI" id="CHEBI:30616"/>
    </ligand>
</feature>
<keyword evidence="1 3" id="KW-0547">Nucleotide-binding</keyword>
<dbReference type="InterPro" id="IPR050206">
    <property type="entry name" value="FtsK/SpoIIIE/SftA"/>
</dbReference>
<sequence>MFFIDLTYKGLRVRKWHRKLISNGLSTLFYLFYFSYVALLLWRNTLFRWETFDLIPALKLLALGVPFALCLVGFVFLLSKPFFRRLVMLQRLCNMIYSSKFYMVNDFETPNMMKSDKKRMKKDIVYFPKFYSKLQGKQIQITIRLDGSQFHQAGKFKELATVLEELLAVDLVGMGQRKGFFTYSFEADNKKNRLLIDDVSPVGYTIELMKGIVWDIAKVPHALIVGGTGGGKSVFLQILLRAFVKMGAEVRIGDAKFSSILDMEKFFPNVYGDPQDIADMVKATVQEMNDRYKYLRTLPNYKSGEDFTYYNLKPIIVLIDEYVAWLTDFATKKERDAIINDLRQIILKGRAVGVIGVFATQRPDAEYLKGDIRDQLGLRVSLGALGDDGYKMAFGKISQELTNKEEKGRGYIHMTGNFLVREFYSPFVPEGYDYIKSMAELVGVDADDLERSGKIDSQAKDDHEPPSGDYEVREVIYQEVSGYERSE</sequence>
<dbReference type="GO" id="GO:0003677">
    <property type="term" value="F:DNA binding"/>
    <property type="evidence" value="ECO:0007669"/>
    <property type="project" value="InterPro"/>
</dbReference>
<keyword evidence="5" id="KW-0812">Transmembrane</keyword>
<dbReference type="PANTHER" id="PTHR22683">
    <property type="entry name" value="SPORULATION PROTEIN RELATED"/>
    <property type="match status" value="1"/>
</dbReference>
<dbReference type="Pfam" id="PF01580">
    <property type="entry name" value="FtsK_SpoIIIE"/>
    <property type="match status" value="1"/>
</dbReference>
<organism evidence="7">
    <name type="scientific">Candidatus Enterococcus clewellii</name>
    <dbReference type="NCBI Taxonomy" id="1834193"/>
    <lineage>
        <taxon>Bacteria</taxon>
        <taxon>Bacillati</taxon>
        <taxon>Bacillota</taxon>
        <taxon>Bacilli</taxon>
        <taxon>Lactobacillales</taxon>
        <taxon>Enterococcaceae</taxon>
        <taxon>Enterococcus</taxon>
    </lineage>
</organism>
<feature type="transmembrane region" description="Helical" evidence="5">
    <location>
        <begin position="20"/>
        <end position="42"/>
    </location>
</feature>
<evidence type="ECO:0000313" key="9">
    <source>
        <dbReference type="Proteomes" id="UP000195141"/>
    </source>
</evidence>
<accession>A0A242K8E8</accession>
<evidence type="ECO:0000256" key="5">
    <source>
        <dbReference type="SAM" id="Phobius"/>
    </source>
</evidence>
<dbReference type="OrthoDB" id="9807790at2"/>
<protein>
    <recommendedName>
        <fullName evidence="6">FtsK domain-containing protein</fullName>
    </recommendedName>
</protein>
<keyword evidence="9" id="KW-1185">Reference proteome</keyword>
<feature type="region of interest" description="Disordered" evidence="4">
    <location>
        <begin position="452"/>
        <end position="474"/>
    </location>
</feature>
<gene>
    <name evidence="7" type="ORF">A5888_001582</name>
    <name evidence="8" type="ORF">A5888_002819</name>
</gene>
<evidence type="ECO:0000313" key="8">
    <source>
        <dbReference type="EMBL" id="WYJ91051.1"/>
    </source>
</evidence>
<dbReference type="EMBL" id="NGMM01000002">
    <property type="protein sequence ID" value="OTP17444.1"/>
    <property type="molecule type" value="Genomic_DNA"/>
</dbReference>
<feature type="transmembrane region" description="Helical" evidence="5">
    <location>
        <begin position="54"/>
        <end position="78"/>
    </location>
</feature>
<proteinExistence type="predicted"/>
<keyword evidence="5" id="KW-0472">Membrane</keyword>
<evidence type="ECO:0000256" key="2">
    <source>
        <dbReference type="ARBA" id="ARBA00022840"/>
    </source>
</evidence>
<reference evidence="8" key="3">
    <citation type="submission" date="2024-03" db="EMBL/GenBank/DDBJ databases">
        <title>The Genome Sequence of Enterococcus sp. DIV0242b.</title>
        <authorList>
            <consortium name="The Broad Institute Genomics Platform"/>
            <consortium name="The Broad Institute Microbial Omics Core"/>
            <consortium name="The Broad Institute Genomic Center for Infectious Diseases"/>
            <person name="Earl A."/>
            <person name="Manson A."/>
            <person name="Gilmore M."/>
            <person name="Schwartman J."/>
            <person name="Shea T."/>
            <person name="Abouelleil A."/>
            <person name="Cao P."/>
            <person name="Chapman S."/>
            <person name="Cusick C."/>
            <person name="Young S."/>
            <person name="Neafsey D."/>
            <person name="Nusbaum C."/>
            <person name="Birren B."/>
        </authorList>
    </citation>
    <scope>NUCLEOTIDE SEQUENCE</scope>
    <source>
        <strain evidence="8">9E7_DIV0242</strain>
    </source>
</reference>
<evidence type="ECO:0000313" key="7">
    <source>
        <dbReference type="EMBL" id="OTP17444.1"/>
    </source>
</evidence>
<dbReference type="Proteomes" id="UP000195141">
    <property type="component" value="Chromosome"/>
</dbReference>
<reference evidence="7" key="1">
    <citation type="submission" date="2017-05" db="EMBL/GenBank/DDBJ databases">
        <title>The Genome Sequence of Enterococcus sp. 9E7_DIV0242.</title>
        <authorList>
            <consortium name="The Broad Institute Genomics Platform"/>
            <consortium name="The Broad Institute Genomic Center for Infectious Diseases"/>
            <person name="Earl A."/>
            <person name="Manson A."/>
            <person name="Schwartman J."/>
            <person name="Gilmore M."/>
            <person name="Abouelleil A."/>
            <person name="Cao P."/>
            <person name="Chapman S."/>
            <person name="Cusick C."/>
            <person name="Shea T."/>
            <person name="Young S."/>
            <person name="Neafsey D."/>
            <person name="Nusbaum C."/>
            <person name="Birren B."/>
        </authorList>
    </citation>
    <scope>NUCLEOTIDE SEQUENCE [LARGE SCALE GENOMIC DNA]</scope>
    <source>
        <strain evidence="7">9E7_DIV0242</strain>
    </source>
</reference>
<evidence type="ECO:0000259" key="6">
    <source>
        <dbReference type="PROSITE" id="PS50901"/>
    </source>
</evidence>
<dbReference type="RefSeq" id="WP_086348655.1">
    <property type="nucleotide sequence ID" value="NZ_CP147247.1"/>
</dbReference>
<dbReference type="GO" id="GO:0005524">
    <property type="term" value="F:ATP binding"/>
    <property type="evidence" value="ECO:0007669"/>
    <property type="project" value="UniProtKB-UniRule"/>
</dbReference>
<dbReference type="PANTHER" id="PTHR22683:SF47">
    <property type="entry name" value="FTSK DOMAIN-CONTAINING PROTEIN YDCQ"/>
    <property type="match status" value="1"/>
</dbReference>
<name>A0A242K8E8_9ENTE</name>
<dbReference type="AlphaFoldDB" id="A0A242K8E8"/>
<dbReference type="PROSITE" id="PS50901">
    <property type="entry name" value="FTSK"/>
    <property type="match status" value="1"/>
</dbReference>
<keyword evidence="5" id="KW-1133">Transmembrane helix</keyword>
<evidence type="ECO:0000256" key="4">
    <source>
        <dbReference type="SAM" id="MobiDB-lite"/>
    </source>
</evidence>
<evidence type="ECO:0000256" key="1">
    <source>
        <dbReference type="ARBA" id="ARBA00022741"/>
    </source>
</evidence>
<dbReference type="SUPFAM" id="SSF52540">
    <property type="entry name" value="P-loop containing nucleoside triphosphate hydrolases"/>
    <property type="match status" value="1"/>
</dbReference>
<dbReference type="Gene3D" id="3.40.50.300">
    <property type="entry name" value="P-loop containing nucleotide triphosphate hydrolases"/>
    <property type="match status" value="1"/>
</dbReference>
<keyword evidence="2 3" id="KW-0067">ATP-binding</keyword>
<dbReference type="EMBL" id="CP147247">
    <property type="protein sequence ID" value="WYJ91051.1"/>
    <property type="molecule type" value="Genomic_DNA"/>
</dbReference>
<feature type="domain" description="FtsK" evidence="6">
    <location>
        <begin position="209"/>
        <end position="391"/>
    </location>
</feature>